<keyword evidence="5" id="KW-0245">EGF-like domain</keyword>
<dbReference type="CDD" id="cd00112">
    <property type="entry name" value="LDLa"/>
    <property type="match status" value="1"/>
</dbReference>
<keyword evidence="13" id="KW-0325">Glycoprotein</keyword>
<keyword evidence="11 14" id="KW-1015">Disulfide bond</keyword>
<evidence type="ECO:0000256" key="7">
    <source>
        <dbReference type="ARBA" id="ARBA00022692"/>
    </source>
</evidence>
<keyword evidence="6" id="KW-0254">Endocytosis</keyword>
<dbReference type="OrthoDB" id="664115at2759"/>
<evidence type="ECO:0000256" key="10">
    <source>
        <dbReference type="ARBA" id="ARBA00023136"/>
    </source>
</evidence>
<feature type="disulfide bond" evidence="14">
    <location>
        <begin position="65"/>
        <end position="83"/>
    </location>
</feature>
<dbReference type="GO" id="GO:0005886">
    <property type="term" value="C:plasma membrane"/>
    <property type="evidence" value="ECO:0007669"/>
    <property type="project" value="UniProtKB-SubCell"/>
</dbReference>
<dbReference type="Pfam" id="PF00057">
    <property type="entry name" value="Ldl_recept_a"/>
    <property type="match status" value="1"/>
</dbReference>
<dbReference type="EMBL" id="CAJHJT010000001">
    <property type="protein sequence ID" value="CAD6992000.1"/>
    <property type="molecule type" value="Genomic_DNA"/>
</dbReference>
<keyword evidence="12" id="KW-0675">Receptor</keyword>
<evidence type="ECO:0000256" key="12">
    <source>
        <dbReference type="ARBA" id="ARBA00023170"/>
    </source>
</evidence>
<dbReference type="GO" id="GO:0006897">
    <property type="term" value="P:endocytosis"/>
    <property type="evidence" value="ECO:0007669"/>
    <property type="project" value="UniProtKB-KW"/>
</dbReference>
<dbReference type="InterPro" id="IPR002172">
    <property type="entry name" value="LDrepeatLR_classA_rpt"/>
</dbReference>
<gene>
    <name evidence="15" type="ORF">CCAP1982_LOCUS886</name>
</gene>
<evidence type="ECO:0000313" key="16">
    <source>
        <dbReference type="Proteomes" id="UP000606786"/>
    </source>
</evidence>
<dbReference type="InterPro" id="IPR050685">
    <property type="entry name" value="LDLR"/>
</dbReference>
<keyword evidence="8" id="KW-0677">Repeat</keyword>
<dbReference type="SUPFAM" id="SSF57424">
    <property type="entry name" value="LDL receptor-like module"/>
    <property type="match status" value="1"/>
</dbReference>
<dbReference type="Proteomes" id="UP000606786">
    <property type="component" value="Unassembled WGS sequence"/>
</dbReference>
<dbReference type="PANTHER" id="PTHR24270">
    <property type="entry name" value="LOW-DENSITY LIPOPROTEIN RECEPTOR-RELATED"/>
    <property type="match status" value="1"/>
</dbReference>
<keyword evidence="10" id="KW-0472">Membrane</keyword>
<evidence type="ECO:0000256" key="3">
    <source>
        <dbReference type="ARBA" id="ARBA00022475"/>
    </source>
</evidence>
<evidence type="ECO:0000313" key="15">
    <source>
        <dbReference type="EMBL" id="CAD6992000.1"/>
    </source>
</evidence>
<comment type="caution">
    <text evidence="15">The sequence shown here is derived from an EMBL/GenBank/DDBJ whole genome shotgun (WGS) entry which is preliminary data.</text>
</comment>
<keyword evidence="4" id="KW-0964">Secreted</keyword>
<dbReference type="AlphaFoldDB" id="A0A811U0X2"/>
<evidence type="ECO:0000256" key="14">
    <source>
        <dbReference type="PROSITE-ProRule" id="PRU00124"/>
    </source>
</evidence>
<organism evidence="15 16">
    <name type="scientific">Ceratitis capitata</name>
    <name type="common">Mediterranean fruit fly</name>
    <name type="synonym">Tephritis capitata</name>
    <dbReference type="NCBI Taxonomy" id="7213"/>
    <lineage>
        <taxon>Eukaryota</taxon>
        <taxon>Metazoa</taxon>
        <taxon>Ecdysozoa</taxon>
        <taxon>Arthropoda</taxon>
        <taxon>Hexapoda</taxon>
        <taxon>Insecta</taxon>
        <taxon>Pterygota</taxon>
        <taxon>Neoptera</taxon>
        <taxon>Endopterygota</taxon>
        <taxon>Diptera</taxon>
        <taxon>Brachycera</taxon>
        <taxon>Muscomorpha</taxon>
        <taxon>Tephritoidea</taxon>
        <taxon>Tephritidae</taxon>
        <taxon>Ceratitis</taxon>
        <taxon>Ceratitis</taxon>
    </lineage>
</organism>
<dbReference type="InterPro" id="IPR036055">
    <property type="entry name" value="LDL_receptor-like_sf"/>
</dbReference>
<evidence type="ECO:0000256" key="13">
    <source>
        <dbReference type="ARBA" id="ARBA00023180"/>
    </source>
</evidence>
<reference evidence="15" key="1">
    <citation type="submission" date="2020-11" db="EMBL/GenBank/DDBJ databases">
        <authorList>
            <person name="Whitehead M."/>
        </authorList>
    </citation>
    <scope>NUCLEOTIDE SEQUENCE</scope>
    <source>
        <strain evidence="15">EGII</strain>
    </source>
</reference>
<dbReference type="Gene3D" id="4.10.400.10">
    <property type="entry name" value="Low-density Lipoprotein Receptor"/>
    <property type="match status" value="1"/>
</dbReference>
<keyword evidence="16" id="KW-1185">Reference proteome</keyword>
<feature type="disulfide bond" evidence="14">
    <location>
        <begin position="58"/>
        <end position="70"/>
    </location>
</feature>
<evidence type="ECO:0000256" key="6">
    <source>
        <dbReference type="ARBA" id="ARBA00022583"/>
    </source>
</evidence>
<dbReference type="FunFam" id="4.10.400.10:FF:000030">
    <property type="entry name" value="Sortilin related receptor 1"/>
    <property type="match status" value="1"/>
</dbReference>
<accession>A0A811U0X2</accession>
<keyword evidence="7" id="KW-0812">Transmembrane</keyword>
<evidence type="ECO:0000256" key="8">
    <source>
        <dbReference type="ARBA" id="ARBA00022737"/>
    </source>
</evidence>
<dbReference type="InterPro" id="IPR023415">
    <property type="entry name" value="LDLR_class-A_CS"/>
</dbReference>
<dbReference type="PROSITE" id="PS50068">
    <property type="entry name" value="LDLRA_2"/>
    <property type="match status" value="1"/>
</dbReference>
<comment type="subcellular location">
    <subcellularLocation>
        <location evidence="1">Cell membrane</location>
        <topology evidence="1">Single-pass type I membrane protein</topology>
    </subcellularLocation>
    <subcellularLocation>
        <location evidence="2">Secreted</location>
    </subcellularLocation>
</comment>
<evidence type="ECO:0000256" key="5">
    <source>
        <dbReference type="ARBA" id="ARBA00022536"/>
    </source>
</evidence>
<protein>
    <submittedName>
        <fullName evidence="15">(Mediterranean fruit fly) hypothetical protein</fullName>
    </submittedName>
</protein>
<evidence type="ECO:0000256" key="11">
    <source>
        <dbReference type="ARBA" id="ARBA00023157"/>
    </source>
</evidence>
<name>A0A811U0X2_CERCA</name>
<evidence type="ECO:0000256" key="1">
    <source>
        <dbReference type="ARBA" id="ARBA00004251"/>
    </source>
</evidence>
<proteinExistence type="predicted"/>
<evidence type="ECO:0000256" key="2">
    <source>
        <dbReference type="ARBA" id="ARBA00004613"/>
    </source>
</evidence>
<dbReference type="PROSITE" id="PS01209">
    <property type="entry name" value="LDLRA_1"/>
    <property type="match status" value="1"/>
</dbReference>
<keyword evidence="3" id="KW-1003">Cell membrane</keyword>
<evidence type="ECO:0000256" key="4">
    <source>
        <dbReference type="ARBA" id="ARBA00022525"/>
    </source>
</evidence>
<sequence length="100" mass="11618">MVRRYLYFLPEAQLSSLAFVYLKFKKCKSTNHWRKGETQSSKDATVRIRNSNPSYSTCGVEQFRCNNGFCIPKRWRCDQESDCADGSDEAVSLCSKFFCF</sequence>
<dbReference type="SMART" id="SM00192">
    <property type="entry name" value="LDLa"/>
    <property type="match status" value="1"/>
</dbReference>
<evidence type="ECO:0000256" key="9">
    <source>
        <dbReference type="ARBA" id="ARBA00022989"/>
    </source>
</evidence>
<keyword evidence="9" id="KW-1133">Transmembrane helix</keyword>
<dbReference type="GO" id="GO:0005576">
    <property type="term" value="C:extracellular region"/>
    <property type="evidence" value="ECO:0007669"/>
    <property type="project" value="UniProtKB-SubCell"/>
</dbReference>
<comment type="caution">
    <text evidence="14">Lacks conserved residue(s) required for the propagation of feature annotation.</text>
</comment>